<reference evidence="3" key="1">
    <citation type="submission" date="2019-09" db="UniProtKB">
        <authorList>
            <consortium name="WormBaseParasite"/>
        </authorList>
    </citation>
    <scope>IDENTIFICATION</scope>
</reference>
<name>A0A183FJC4_HELPZ</name>
<dbReference type="PANTHER" id="PTHR33936">
    <property type="entry name" value="PROTEIN CBG17840"/>
    <property type="match status" value="1"/>
</dbReference>
<sequence>LNCHLLEGHGSADVVVQQTTNAVENIPELCPACEVGFESVTDFLVHAVEVHGFTGTVRQEVFPSFSAFEQWRAELEEEHDTHWIRRGERTENKVYYRQMRCQRSVFLAFLPFFLCTMLLWLGM</sequence>
<proteinExistence type="predicted"/>
<dbReference type="WBParaSite" id="HPBE_0000710201-mRNA-1">
    <property type="protein sequence ID" value="HPBE_0000710201-mRNA-1"/>
    <property type="gene ID" value="HPBE_0000710201"/>
</dbReference>
<accession>A0A183FJC4</accession>
<organism evidence="2 3">
    <name type="scientific">Heligmosomoides polygyrus</name>
    <name type="common">Parasitic roundworm</name>
    <dbReference type="NCBI Taxonomy" id="6339"/>
    <lineage>
        <taxon>Eukaryota</taxon>
        <taxon>Metazoa</taxon>
        <taxon>Ecdysozoa</taxon>
        <taxon>Nematoda</taxon>
        <taxon>Chromadorea</taxon>
        <taxon>Rhabditida</taxon>
        <taxon>Rhabditina</taxon>
        <taxon>Rhabditomorpha</taxon>
        <taxon>Strongyloidea</taxon>
        <taxon>Heligmosomidae</taxon>
        <taxon>Heligmosomoides</taxon>
    </lineage>
</organism>
<dbReference type="PANTHER" id="PTHR33936:SF24">
    <property type="entry name" value="C2H2-TYPE DOMAIN-CONTAINING PROTEIN"/>
    <property type="match status" value="1"/>
</dbReference>
<protein>
    <submittedName>
        <fullName evidence="3">C2H2-type domain-containing protein</fullName>
    </submittedName>
</protein>
<evidence type="ECO:0000313" key="3">
    <source>
        <dbReference type="WBParaSite" id="HPBE_0000710201-mRNA-1"/>
    </source>
</evidence>
<feature type="transmembrane region" description="Helical" evidence="1">
    <location>
        <begin position="105"/>
        <end position="122"/>
    </location>
</feature>
<evidence type="ECO:0000313" key="2">
    <source>
        <dbReference type="Proteomes" id="UP000050761"/>
    </source>
</evidence>
<dbReference type="AlphaFoldDB" id="A0A183FJC4"/>
<dbReference type="Proteomes" id="UP000050761">
    <property type="component" value="Unassembled WGS sequence"/>
</dbReference>
<keyword evidence="1" id="KW-0812">Transmembrane</keyword>
<dbReference type="InterPro" id="IPR052797">
    <property type="entry name" value="RegFact_GeneExpr_CellDeath"/>
</dbReference>
<keyword evidence="1" id="KW-0472">Membrane</keyword>
<evidence type="ECO:0000256" key="1">
    <source>
        <dbReference type="SAM" id="Phobius"/>
    </source>
</evidence>
<keyword evidence="2" id="KW-1185">Reference proteome</keyword>
<keyword evidence="1" id="KW-1133">Transmembrane helix</keyword>